<dbReference type="VEuPathDB" id="FungiDB:CC1G_12281"/>
<accession>A8MZS1</accession>
<dbReference type="AlphaFoldDB" id="A8MZS1"/>
<feature type="region of interest" description="Disordered" evidence="1">
    <location>
        <begin position="1"/>
        <end position="30"/>
    </location>
</feature>
<protein>
    <submittedName>
        <fullName evidence="2">Uncharacterized protein</fullName>
    </submittedName>
</protein>
<comment type="caution">
    <text evidence="2">The sequence shown here is derived from an EMBL/GenBank/DDBJ whole genome shotgun (WGS) entry which is preliminary data.</text>
</comment>
<reference evidence="2 3" key="1">
    <citation type="journal article" date="2010" name="Proc. Natl. Acad. Sci. U.S.A.">
        <title>Insights into evolution of multicellular fungi from the assembled chromosomes of the mushroom Coprinopsis cinerea (Coprinus cinereus).</title>
        <authorList>
            <person name="Stajich J.E."/>
            <person name="Wilke S.K."/>
            <person name="Ahren D."/>
            <person name="Au C.H."/>
            <person name="Birren B.W."/>
            <person name="Borodovsky M."/>
            <person name="Burns C."/>
            <person name="Canback B."/>
            <person name="Casselton L.A."/>
            <person name="Cheng C.K."/>
            <person name="Deng J."/>
            <person name="Dietrich F.S."/>
            <person name="Fargo D.C."/>
            <person name="Farman M.L."/>
            <person name="Gathman A.C."/>
            <person name="Goldberg J."/>
            <person name="Guigo R."/>
            <person name="Hoegger P.J."/>
            <person name="Hooker J.B."/>
            <person name="Huggins A."/>
            <person name="James T.Y."/>
            <person name="Kamada T."/>
            <person name="Kilaru S."/>
            <person name="Kodira C."/>
            <person name="Kues U."/>
            <person name="Kupfer D."/>
            <person name="Kwan H.S."/>
            <person name="Lomsadze A."/>
            <person name="Li W."/>
            <person name="Lilly W.W."/>
            <person name="Ma L.J."/>
            <person name="Mackey A.J."/>
            <person name="Manning G."/>
            <person name="Martin F."/>
            <person name="Muraguchi H."/>
            <person name="Natvig D.O."/>
            <person name="Palmerini H."/>
            <person name="Ramesh M.A."/>
            <person name="Rehmeyer C.J."/>
            <person name="Roe B.A."/>
            <person name="Shenoy N."/>
            <person name="Stanke M."/>
            <person name="Ter-Hovhannisyan V."/>
            <person name="Tunlid A."/>
            <person name="Velagapudi R."/>
            <person name="Vision T.J."/>
            <person name="Zeng Q."/>
            <person name="Zolan M.E."/>
            <person name="Pukkila P.J."/>
        </authorList>
    </citation>
    <scope>NUCLEOTIDE SEQUENCE [LARGE SCALE GENOMIC DNA]</scope>
    <source>
        <strain evidence="3">Okayama-7 / 130 / ATCC MYA-4618 / FGSC 9003</strain>
    </source>
</reference>
<dbReference type="Proteomes" id="UP000001861">
    <property type="component" value="Unassembled WGS sequence"/>
</dbReference>
<dbReference type="EMBL" id="AACS02000001">
    <property type="protein sequence ID" value="EAU93683.1"/>
    <property type="molecule type" value="Genomic_DNA"/>
</dbReference>
<dbReference type="KEGG" id="cci:CC1G_12281"/>
<proteinExistence type="predicted"/>
<evidence type="ECO:0000256" key="1">
    <source>
        <dbReference type="SAM" id="MobiDB-lite"/>
    </source>
</evidence>
<dbReference type="InParanoid" id="A8MZS1"/>
<evidence type="ECO:0000313" key="2">
    <source>
        <dbReference type="EMBL" id="EAU93683.1"/>
    </source>
</evidence>
<organism evidence="2 3">
    <name type="scientific">Coprinopsis cinerea (strain Okayama-7 / 130 / ATCC MYA-4618 / FGSC 9003)</name>
    <name type="common">Inky cap fungus</name>
    <name type="synonym">Hormographiella aspergillata</name>
    <dbReference type="NCBI Taxonomy" id="240176"/>
    <lineage>
        <taxon>Eukaryota</taxon>
        <taxon>Fungi</taxon>
        <taxon>Dikarya</taxon>
        <taxon>Basidiomycota</taxon>
        <taxon>Agaricomycotina</taxon>
        <taxon>Agaricomycetes</taxon>
        <taxon>Agaricomycetidae</taxon>
        <taxon>Agaricales</taxon>
        <taxon>Agaricineae</taxon>
        <taxon>Psathyrellaceae</taxon>
        <taxon>Coprinopsis</taxon>
    </lineage>
</organism>
<gene>
    <name evidence="2" type="ORF">CC1G_12281</name>
</gene>
<evidence type="ECO:0000313" key="3">
    <source>
        <dbReference type="Proteomes" id="UP000001861"/>
    </source>
</evidence>
<dbReference type="STRING" id="240176.A8MZS1"/>
<keyword evidence="3" id="KW-1185">Reference proteome</keyword>
<dbReference type="OMA" id="RMREDWL"/>
<dbReference type="OrthoDB" id="288942at2759"/>
<dbReference type="eggNOG" id="ENOG502S7C4">
    <property type="taxonomic scope" value="Eukaryota"/>
</dbReference>
<sequence length="332" mass="39333">MGASTSKLTVGKRSTGKHSTEKRSTGQLHAQAQSPLWGLLPPEIREDIFLDVFTATPNPENPYPFFSYYYRPGFTAPKTTHLDILLTCKQAYIEGKDLVWKERTGNTELAFWWGEAERRPPHAFEPRDTHHPRHGVHNENHPFQSHFTQSLTTDQWSKITTIQIFPQLYTCRLSTYQEFFRLQPALQPHTVKITIRYTDWWWWERGQTLDISSLRPHDDFIFDYERRINRFRLPKSCRTLLLELETSEAKKDELTVETRKILANRNEWRWKLDGEGWLEVDPEARVEDWTWVGPTRFKGEQHPERYPHHPQGDSMTYIVKTLAFKQLIVQEN</sequence>
<dbReference type="RefSeq" id="XP_001828133.1">
    <property type="nucleotide sequence ID" value="XM_001828081.1"/>
</dbReference>
<name>A8MZS1_COPC7</name>
<dbReference type="GeneID" id="6004555"/>